<keyword evidence="1" id="KW-0496">Mitochondrion</keyword>
<dbReference type="EMBL" id="KY774314">
    <property type="protein sequence ID" value="ART31775.1"/>
    <property type="molecule type" value="Genomic_DNA"/>
</dbReference>
<dbReference type="AlphaFoldDB" id="A0A1Y0B2V2"/>
<protein>
    <submittedName>
        <fullName evidence="1">Uncharacterized protein</fullName>
    </submittedName>
</protein>
<proteinExistence type="predicted"/>
<accession>A0A1Y0B2V2</accession>
<name>A0A1Y0B2V2_9LAMI</name>
<sequence length="62" mass="6866">MSAASLPPKHFINEESDPRLPLTFYSYLTLNSYIGAGKASSLRASIKQRRASHPLFVSSLIE</sequence>
<evidence type="ECO:0000313" key="1">
    <source>
        <dbReference type="EMBL" id="ART31775.1"/>
    </source>
</evidence>
<gene>
    <name evidence="1" type="ORF">AEK19_MT1592</name>
</gene>
<geneLocation type="mitochondrion" evidence="1"/>
<organism evidence="1">
    <name type="scientific">Utricularia reniformis</name>
    <dbReference type="NCBI Taxonomy" id="192314"/>
    <lineage>
        <taxon>Eukaryota</taxon>
        <taxon>Viridiplantae</taxon>
        <taxon>Streptophyta</taxon>
        <taxon>Embryophyta</taxon>
        <taxon>Tracheophyta</taxon>
        <taxon>Spermatophyta</taxon>
        <taxon>Magnoliopsida</taxon>
        <taxon>eudicotyledons</taxon>
        <taxon>Gunneridae</taxon>
        <taxon>Pentapetalae</taxon>
        <taxon>asterids</taxon>
        <taxon>lamiids</taxon>
        <taxon>Lamiales</taxon>
        <taxon>Lentibulariaceae</taxon>
        <taxon>Utricularia</taxon>
    </lineage>
</organism>
<reference evidence="1" key="1">
    <citation type="submission" date="2017-03" db="EMBL/GenBank/DDBJ databases">
        <title>The mitochondrial genome of the carnivorous plant Utricularia reniformis (Lentibulariaceae): structure, comparative analysis and evolutionary landmarks.</title>
        <authorList>
            <person name="Silva S.R."/>
            <person name="Alvarenga D.O."/>
            <person name="Michael T.P."/>
            <person name="Miranda V.F.O."/>
            <person name="Varani A.M."/>
        </authorList>
    </citation>
    <scope>NUCLEOTIDE SEQUENCE</scope>
</reference>